<dbReference type="AlphaFoldDB" id="J7LIU9"/>
<gene>
    <name evidence="2" type="ordered locus">B005_2805</name>
</gene>
<dbReference type="STRING" id="1205910.B005_2805"/>
<proteinExistence type="predicted"/>
<accession>J7LIU9</accession>
<dbReference type="KEGG" id="nal:B005_2805"/>
<organism evidence="2 3">
    <name type="scientific">Nocardiopsis alba (strain ATCC BAA-2165 / BE74)</name>
    <dbReference type="NCBI Taxonomy" id="1205910"/>
    <lineage>
        <taxon>Bacteria</taxon>
        <taxon>Bacillati</taxon>
        <taxon>Actinomycetota</taxon>
        <taxon>Actinomycetes</taxon>
        <taxon>Streptosporangiales</taxon>
        <taxon>Nocardiopsidaceae</taxon>
        <taxon>Nocardiopsis</taxon>
    </lineage>
</organism>
<reference evidence="3" key="2">
    <citation type="submission" date="2012-08" db="EMBL/GenBank/DDBJ databases">
        <title>Whole-genome sequence of Nocardiopsis alba strain ATCC BAA-2165 associated with honeybees.</title>
        <authorList>
            <person name="Qiao J."/>
            <person name="Chen L."/>
            <person name="Li Y."/>
            <person name="Wang J."/>
            <person name="Zhang W."/>
            <person name="Chen S."/>
        </authorList>
    </citation>
    <scope>NUCLEOTIDE SEQUENCE [LARGE SCALE GENOMIC DNA]</scope>
    <source>
        <strain evidence="3">ATCC BAA-2165 / BE74</strain>
    </source>
</reference>
<evidence type="ECO:0000313" key="3">
    <source>
        <dbReference type="Proteomes" id="UP000003779"/>
    </source>
</evidence>
<feature type="region of interest" description="Disordered" evidence="1">
    <location>
        <begin position="22"/>
        <end position="64"/>
    </location>
</feature>
<dbReference type="HOGENOM" id="CLU_2863264_0_0_11"/>
<sequence>MFGDHGDLHWAELLGHRRGVLSGWSRRDSGAGSRSPPGMTVVGGRSGERGRPRGVVSLRGARGG</sequence>
<protein>
    <submittedName>
        <fullName evidence="2">Uncharacterized protein</fullName>
    </submittedName>
</protein>
<dbReference type="EMBL" id="CP003788">
    <property type="protein sequence ID" value="AFR10879.1"/>
    <property type="molecule type" value="Genomic_DNA"/>
</dbReference>
<evidence type="ECO:0000313" key="2">
    <source>
        <dbReference type="EMBL" id="AFR10879.1"/>
    </source>
</evidence>
<reference evidence="2 3" key="1">
    <citation type="journal article" date="2012" name="J. Bacteriol.">
        <title>Whole-Genome Sequence of Nocardiopsis alba Strain ATCC BAA-2165, Associated with Honeybees.</title>
        <authorList>
            <person name="Qiao J."/>
            <person name="Chen L."/>
            <person name="Li Y."/>
            <person name="Wang J."/>
            <person name="Zhang W."/>
            <person name="Chen S."/>
        </authorList>
    </citation>
    <scope>NUCLEOTIDE SEQUENCE [LARGE SCALE GENOMIC DNA]</scope>
    <source>
        <strain evidence="3">ATCC BAA-2165 / BE74</strain>
    </source>
</reference>
<dbReference type="PATRIC" id="fig|1205910.3.peg.2654"/>
<name>J7LIU9_NOCAA</name>
<dbReference type="Proteomes" id="UP000003779">
    <property type="component" value="Chromosome"/>
</dbReference>
<evidence type="ECO:0000256" key="1">
    <source>
        <dbReference type="SAM" id="MobiDB-lite"/>
    </source>
</evidence>